<keyword evidence="4" id="KW-1003">Cell membrane</keyword>
<keyword evidence="10" id="KW-1185">Reference proteome</keyword>
<dbReference type="GO" id="GO:0005886">
    <property type="term" value="C:plasma membrane"/>
    <property type="evidence" value="ECO:0007669"/>
    <property type="project" value="UniProtKB-SubCell"/>
</dbReference>
<evidence type="ECO:0000256" key="4">
    <source>
        <dbReference type="ARBA" id="ARBA00022475"/>
    </source>
</evidence>
<evidence type="ECO:0000256" key="2">
    <source>
        <dbReference type="ARBA" id="ARBA00010145"/>
    </source>
</evidence>
<dbReference type="RefSeq" id="WP_150441655.1">
    <property type="nucleotide sequence ID" value="NZ_VYKL01000031.1"/>
</dbReference>
<dbReference type="OrthoDB" id="527159at2"/>
<organism evidence="9 10">
    <name type="scientific">Niallia endozanthoxylica</name>
    <dbReference type="NCBI Taxonomy" id="2036016"/>
    <lineage>
        <taxon>Bacteria</taxon>
        <taxon>Bacillati</taxon>
        <taxon>Bacillota</taxon>
        <taxon>Bacilli</taxon>
        <taxon>Bacillales</taxon>
        <taxon>Bacillaceae</taxon>
        <taxon>Niallia</taxon>
    </lineage>
</organism>
<dbReference type="Pfam" id="PF03547">
    <property type="entry name" value="Mem_trans"/>
    <property type="match status" value="1"/>
</dbReference>
<dbReference type="GO" id="GO:0055085">
    <property type="term" value="P:transmembrane transport"/>
    <property type="evidence" value="ECO:0007669"/>
    <property type="project" value="InterPro"/>
</dbReference>
<evidence type="ECO:0000313" key="10">
    <source>
        <dbReference type="Proteomes" id="UP000326671"/>
    </source>
</evidence>
<dbReference type="PANTHER" id="PTHR36838:SF1">
    <property type="entry name" value="SLR1864 PROTEIN"/>
    <property type="match status" value="1"/>
</dbReference>
<dbReference type="AlphaFoldDB" id="A0A5J5HHT2"/>
<gene>
    <name evidence="9" type="ORF">F4V44_19305</name>
</gene>
<feature type="transmembrane region" description="Helical" evidence="8">
    <location>
        <begin position="36"/>
        <end position="54"/>
    </location>
</feature>
<evidence type="ECO:0000256" key="5">
    <source>
        <dbReference type="ARBA" id="ARBA00022692"/>
    </source>
</evidence>
<keyword evidence="6 8" id="KW-1133">Transmembrane helix</keyword>
<accession>A0A5J5HHT2</accession>
<feature type="transmembrane region" description="Helical" evidence="8">
    <location>
        <begin position="281"/>
        <end position="307"/>
    </location>
</feature>
<sequence>MQLLLTIILDIITPVFILIALGVILHRKFILDLSTLSKLTTYLLLPVIGFVNIYESRIGAEMLLLIFVFWLCQSLVLISMVEVSSKVFKFDKKLASTYKNSIVLNNSGNFGLPVSQLVFAGNSFGQSIQILMMVLQNLLTYTYGLVNSISASTTGMKEVMKQFLKIPILYALLLGLIFNSFSVQVPSFVWQPIENITNAFIAVALITLGAQSAYIKVQKPSLPLVLSLIGRLLISPAAALVIIYLLQLEGTIAQGLFIASAFPSSRNSASFALEYNNYPEYAAQTVLLSTILSSITVTIVVFLSTILF</sequence>
<comment type="similarity">
    <text evidence="2">Belongs to the auxin efflux carrier (TC 2.A.69) family.</text>
</comment>
<comment type="subcellular location">
    <subcellularLocation>
        <location evidence="1">Cell membrane</location>
        <topology evidence="1">Multi-pass membrane protein</topology>
    </subcellularLocation>
</comment>
<feature type="transmembrane region" description="Helical" evidence="8">
    <location>
        <begin position="222"/>
        <end position="246"/>
    </location>
</feature>
<feature type="transmembrane region" description="Helical" evidence="8">
    <location>
        <begin position="127"/>
        <end position="146"/>
    </location>
</feature>
<evidence type="ECO:0000313" key="9">
    <source>
        <dbReference type="EMBL" id="KAA9019498.1"/>
    </source>
</evidence>
<reference evidence="9 10" key="1">
    <citation type="submission" date="2019-09" db="EMBL/GenBank/DDBJ databases">
        <title>Whole genome sequences of isolates from the Mars Exploration Rovers.</title>
        <authorList>
            <person name="Seuylemezian A."/>
            <person name="Vaishampayan P."/>
        </authorList>
    </citation>
    <scope>NUCLEOTIDE SEQUENCE [LARGE SCALE GENOMIC DNA]</scope>
    <source>
        <strain evidence="9 10">MER_TA_151</strain>
    </source>
</reference>
<evidence type="ECO:0000256" key="8">
    <source>
        <dbReference type="SAM" id="Phobius"/>
    </source>
</evidence>
<comment type="caution">
    <text evidence="9">The sequence shown here is derived from an EMBL/GenBank/DDBJ whole genome shotgun (WGS) entry which is preliminary data.</text>
</comment>
<feature type="transmembrane region" description="Helical" evidence="8">
    <location>
        <begin position="167"/>
        <end position="190"/>
    </location>
</feature>
<feature type="transmembrane region" description="Helical" evidence="8">
    <location>
        <begin position="6"/>
        <end position="24"/>
    </location>
</feature>
<dbReference type="EMBL" id="VYKL01000031">
    <property type="protein sequence ID" value="KAA9019498.1"/>
    <property type="molecule type" value="Genomic_DNA"/>
</dbReference>
<keyword evidence="3" id="KW-0813">Transport</keyword>
<proteinExistence type="inferred from homology"/>
<dbReference type="InterPro" id="IPR038770">
    <property type="entry name" value="Na+/solute_symporter_sf"/>
</dbReference>
<dbReference type="Proteomes" id="UP000326671">
    <property type="component" value="Unassembled WGS sequence"/>
</dbReference>
<evidence type="ECO:0000256" key="6">
    <source>
        <dbReference type="ARBA" id="ARBA00022989"/>
    </source>
</evidence>
<dbReference type="InterPro" id="IPR004776">
    <property type="entry name" value="Mem_transp_PIN-like"/>
</dbReference>
<keyword evidence="7 8" id="KW-0472">Membrane</keyword>
<keyword evidence="5 8" id="KW-0812">Transmembrane</keyword>
<dbReference type="PANTHER" id="PTHR36838">
    <property type="entry name" value="AUXIN EFFLUX CARRIER FAMILY PROTEIN"/>
    <property type="match status" value="1"/>
</dbReference>
<protein>
    <submittedName>
        <fullName evidence="9">AEC family transporter</fullName>
    </submittedName>
</protein>
<dbReference type="Gene3D" id="1.20.1530.20">
    <property type="match status" value="1"/>
</dbReference>
<feature type="transmembrane region" description="Helical" evidence="8">
    <location>
        <begin position="196"/>
        <end position="215"/>
    </location>
</feature>
<name>A0A5J5HHT2_9BACI</name>
<feature type="transmembrane region" description="Helical" evidence="8">
    <location>
        <begin position="60"/>
        <end position="81"/>
    </location>
</feature>
<evidence type="ECO:0000256" key="1">
    <source>
        <dbReference type="ARBA" id="ARBA00004651"/>
    </source>
</evidence>
<evidence type="ECO:0000256" key="7">
    <source>
        <dbReference type="ARBA" id="ARBA00023136"/>
    </source>
</evidence>
<evidence type="ECO:0000256" key="3">
    <source>
        <dbReference type="ARBA" id="ARBA00022448"/>
    </source>
</evidence>